<dbReference type="Pfam" id="PF13327">
    <property type="entry name" value="T3SS_LEE_assoc"/>
    <property type="match status" value="1"/>
</dbReference>
<dbReference type="RefSeq" id="WP_282315030.1">
    <property type="nucleotide sequence ID" value="NZ_JARBWL010000001.1"/>
</dbReference>
<sequence>MDSVQTPMTQVAVDQTLQRLHQWGWQPGHWMHEDWWQHLGLGAWRSVYRSRAACRPSIDRLILQHRCIAWTALPARLDTRQRALLALEPRLPRLIIALGVVALNCPDHLLLKDSRLALEPYLDEGRCNQLLALHRDWSCSVQALPAEDLSQAALHAGTRWWLRDAEPTPLNDLLTLRLPPVAEGPLSVRDSAVQWLTKVGRFL</sequence>
<comment type="caution">
    <text evidence="1">The sequence shown here is derived from an EMBL/GenBank/DDBJ whole genome shotgun (WGS) entry which is preliminary data.</text>
</comment>
<dbReference type="EMBL" id="JARBWL010000001">
    <property type="protein sequence ID" value="MDI2590432.1"/>
    <property type="molecule type" value="Genomic_DNA"/>
</dbReference>
<organism evidence="1 2">
    <name type="scientific">Pseudomonas fungipugnans</name>
    <dbReference type="NCBI Taxonomy" id="3024217"/>
    <lineage>
        <taxon>Bacteria</taxon>
        <taxon>Pseudomonadati</taxon>
        <taxon>Pseudomonadota</taxon>
        <taxon>Gammaproteobacteria</taxon>
        <taxon>Pseudomonadales</taxon>
        <taxon>Pseudomonadaceae</taxon>
        <taxon>Pseudomonas</taxon>
    </lineage>
</organism>
<proteinExistence type="predicted"/>
<protein>
    <submittedName>
        <fullName evidence="1">Type III secretion system domain-containing protein</fullName>
    </submittedName>
</protein>
<name>A0ABT6QJL0_9PSED</name>
<keyword evidence="2" id="KW-1185">Reference proteome</keyword>
<dbReference type="Proteomes" id="UP001159100">
    <property type="component" value="Unassembled WGS sequence"/>
</dbReference>
<gene>
    <name evidence="1" type="ORF">POF45_03165</name>
</gene>
<evidence type="ECO:0000313" key="2">
    <source>
        <dbReference type="Proteomes" id="UP001159100"/>
    </source>
</evidence>
<dbReference type="InterPro" id="IPR025292">
    <property type="entry name" value="T3SS_LEE_assoc"/>
</dbReference>
<evidence type="ECO:0000313" key="1">
    <source>
        <dbReference type="EMBL" id="MDI2590432.1"/>
    </source>
</evidence>
<reference evidence="1 2" key="1">
    <citation type="submission" date="2023-02" db="EMBL/GenBank/DDBJ databases">
        <title>Pseudomonas chrutzelriedensis sp. nov., a potently antifungal strain isolated from moss.</title>
        <authorList>
            <person name="Schnyder A."/>
            <person name="Kalawong R."/>
            <person name="Eberl L."/>
            <person name="Agnoli K."/>
        </authorList>
    </citation>
    <scope>NUCLEOTIDE SEQUENCE [LARGE SCALE GENOMIC DNA]</scope>
    <source>
        <strain evidence="1 2">681</strain>
    </source>
</reference>
<accession>A0ABT6QJL0</accession>